<keyword evidence="2" id="KW-1185">Reference proteome</keyword>
<proteinExistence type="predicted"/>
<evidence type="ECO:0000313" key="2">
    <source>
        <dbReference type="Proteomes" id="UP000789759"/>
    </source>
</evidence>
<organism evidence="1 2">
    <name type="scientific">Cetraspora pellucida</name>
    <dbReference type="NCBI Taxonomy" id="1433469"/>
    <lineage>
        <taxon>Eukaryota</taxon>
        <taxon>Fungi</taxon>
        <taxon>Fungi incertae sedis</taxon>
        <taxon>Mucoromycota</taxon>
        <taxon>Glomeromycotina</taxon>
        <taxon>Glomeromycetes</taxon>
        <taxon>Diversisporales</taxon>
        <taxon>Gigasporaceae</taxon>
        <taxon>Cetraspora</taxon>
    </lineage>
</organism>
<comment type="caution">
    <text evidence="1">The sequence shown here is derived from an EMBL/GenBank/DDBJ whole genome shotgun (WGS) entry which is preliminary data.</text>
</comment>
<gene>
    <name evidence="1" type="ORF">CPELLU_LOCUS17145</name>
</gene>
<accession>A0A9N9P8K2</accession>
<dbReference type="EMBL" id="CAJVQA010027915">
    <property type="protein sequence ID" value="CAG8793170.1"/>
    <property type="molecule type" value="Genomic_DNA"/>
</dbReference>
<feature type="non-terminal residue" evidence="1">
    <location>
        <position position="40"/>
    </location>
</feature>
<reference evidence="1" key="1">
    <citation type="submission" date="2021-06" db="EMBL/GenBank/DDBJ databases">
        <authorList>
            <person name="Kallberg Y."/>
            <person name="Tangrot J."/>
            <person name="Rosling A."/>
        </authorList>
    </citation>
    <scope>NUCLEOTIDE SEQUENCE</scope>
    <source>
        <strain evidence="1">FL966</strain>
    </source>
</reference>
<dbReference type="Proteomes" id="UP000789759">
    <property type="component" value="Unassembled WGS sequence"/>
</dbReference>
<protein>
    <submittedName>
        <fullName evidence="1">2422_t:CDS:1</fullName>
    </submittedName>
</protein>
<dbReference type="AlphaFoldDB" id="A0A9N9P8K2"/>
<sequence length="40" mass="4593">MSAIQMVSALQDIVQEGELKFDEVPTIGIVEKWIKQYNQI</sequence>
<evidence type="ECO:0000313" key="1">
    <source>
        <dbReference type="EMBL" id="CAG8793170.1"/>
    </source>
</evidence>
<name>A0A9N9P8K2_9GLOM</name>